<dbReference type="SFLD" id="SFLDG00358">
    <property type="entry name" value="Main_(cytGST)"/>
    <property type="match status" value="1"/>
</dbReference>
<dbReference type="SUPFAM" id="SSF47616">
    <property type="entry name" value="GST C-terminal domain-like"/>
    <property type="match status" value="1"/>
</dbReference>
<reference evidence="4 6" key="1">
    <citation type="submission" date="2016-10" db="EMBL/GenBank/DDBJ databases">
        <authorList>
            <person name="Cai Z."/>
        </authorList>
    </citation>
    <scope>NUCLEOTIDE SEQUENCE [LARGE SCALE GENOMIC DNA]</scope>
    <source>
        <strain evidence="4 6">DSM 25227</strain>
    </source>
</reference>
<dbReference type="RefSeq" id="WP_109563704.1">
    <property type="nucleotide sequence ID" value="NZ_QGDJ01000002.1"/>
</dbReference>
<gene>
    <name evidence="3" type="ORF">BCF38_102647</name>
    <name evidence="4" type="ORF">SAMN05421539_102647</name>
</gene>
<dbReference type="Gene3D" id="3.40.30.10">
    <property type="entry name" value="Glutaredoxin"/>
    <property type="match status" value="1"/>
</dbReference>
<dbReference type="InterPro" id="IPR036282">
    <property type="entry name" value="Glutathione-S-Trfase_C_sf"/>
</dbReference>
<dbReference type="PANTHER" id="PTHR44051">
    <property type="entry name" value="GLUTATHIONE S-TRANSFERASE-RELATED"/>
    <property type="match status" value="1"/>
</dbReference>
<organism evidence="4 6">
    <name type="scientific">Jannaschia seohaensis</name>
    <dbReference type="NCBI Taxonomy" id="475081"/>
    <lineage>
        <taxon>Bacteria</taxon>
        <taxon>Pseudomonadati</taxon>
        <taxon>Pseudomonadota</taxon>
        <taxon>Alphaproteobacteria</taxon>
        <taxon>Rhodobacterales</taxon>
        <taxon>Roseobacteraceae</taxon>
        <taxon>Jannaschia</taxon>
    </lineage>
</organism>
<evidence type="ECO:0000313" key="5">
    <source>
        <dbReference type="Proteomes" id="UP000245839"/>
    </source>
</evidence>
<evidence type="ECO:0000259" key="2">
    <source>
        <dbReference type="PROSITE" id="PS50405"/>
    </source>
</evidence>
<dbReference type="Proteomes" id="UP000251571">
    <property type="component" value="Unassembled WGS sequence"/>
</dbReference>
<name>A0A2Y9ACG8_9RHOB</name>
<proteinExistence type="predicted"/>
<evidence type="ECO:0000313" key="3">
    <source>
        <dbReference type="EMBL" id="PWJ21394.1"/>
    </source>
</evidence>
<dbReference type="Gene3D" id="1.20.1050.10">
    <property type="match status" value="1"/>
</dbReference>
<dbReference type="SUPFAM" id="SSF52833">
    <property type="entry name" value="Thioredoxin-like"/>
    <property type="match status" value="1"/>
</dbReference>
<dbReference type="InterPro" id="IPR036249">
    <property type="entry name" value="Thioredoxin-like_sf"/>
</dbReference>
<dbReference type="EMBL" id="QGDJ01000002">
    <property type="protein sequence ID" value="PWJ21394.1"/>
    <property type="molecule type" value="Genomic_DNA"/>
</dbReference>
<dbReference type="PROSITE" id="PS50405">
    <property type="entry name" value="GST_CTER"/>
    <property type="match status" value="1"/>
</dbReference>
<dbReference type="SFLD" id="SFLDS00019">
    <property type="entry name" value="Glutathione_Transferase_(cytos"/>
    <property type="match status" value="1"/>
</dbReference>
<accession>A0A2Y9ACG8</accession>
<dbReference type="CDD" id="cd03048">
    <property type="entry name" value="GST_N_Ure2p_like"/>
    <property type="match status" value="1"/>
</dbReference>
<evidence type="ECO:0000313" key="4">
    <source>
        <dbReference type="EMBL" id="SSA42000.1"/>
    </source>
</evidence>
<dbReference type="InterPro" id="IPR004046">
    <property type="entry name" value="GST_C"/>
</dbReference>
<dbReference type="Pfam" id="PF00043">
    <property type="entry name" value="GST_C"/>
    <property type="match status" value="1"/>
</dbReference>
<dbReference type="PANTHER" id="PTHR44051:SF19">
    <property type="entry name" value="DISULFIDE-BOND OXIDOREDUCTASE YFCG"/>
    <property type="match status" value="1"/>
</dbReference>
<evidence type="ECO:0000259" key="1">
    <source>
        <dbReference type="PROSITE" id="PS50404"/>
    </source>
</evidence>
<dbReference type="OrthoDB" id="9803562at2"/>
<evidence type="ECO:0000313" key="6">
    <source>
        <dbReference type="Proteomes" id="UP000251571"/>
    </source>
</evidence>
<keyword evidence="5" id="KW-1185">Reference proteome</keyword>
<sequence>MIDLYFAPTPNGWKAAIMLEETGIEYRPILMRIAEGDQFSPEFLAISPNAKIPAILDHAPAPEWGEDPVTVFESAAILLYLADKTGLFAPSPSDPRARKELMEWLFWQVGNQGPMAGQLSHFRNYAPEGDRDYGFKRYLGEYDRNLGVLESRLAERDYLLGEYSIADMLAFPWAFIAKPLGASLEAFPRVADWRARIKQRPAVQRAIDLHKSEQNRGRHRADNNTVLFNQSAGSLRQRLEGERE</sequence>
<dbReference type="PROSITE" id="PS50404">
    <property type="entry name" value="GST_NTER"/>
    <property type="match status" value="1"/>
</dbReference>
<protein>
    <submittedName>
        <fullName evidence="4">GST-like protein</fullName>
    </submittedName>
</protein>
<dbReference type="Proteomes" id="UP000245839">
    <property type="component" value="Unassembled WGS sequence"/>
</dbReference>
<dbReference type="InterPro" id="IPR004045">
    <property type="entry name" value="Glutathione_S-Trfase_N"/>
</dbReference>
<dbReference type="Pfam" id="PF13409">
    <property type="entry name" value="GST_N_2"/>
    <property type="match status" value="1"/>
</dbReference>
<feature type="domain" description="GST N-terminal" evidence="1">
    <location>
        <begin position="1"/>
        <end position="89"/>
    </location>
</feature>
<feature type="domain" description="GST C-terminal" evidence="2">
    <location>
        <begin position="94"/>
        <end position="218"/>
    </location>
</feature>
<dbReference type="EMBL" id="UETC01000002">
    <property type="protein sequence ID" value="SSA42000.1"/>
    <property type="molecule type" value="Genomic_DNA"/>
</dbReference>
<reference evidence="3 5" key="2">
    <citation type="submission" date="2018-03" db="EMBL/GenBank/DDBJ databases">
        <title>Genomic Encyclopedia of Archaeal and Bacterial Type Strains, Phase II (KMG-II): from individual species to whole genera.</title>
        <authorList>
            <person name="Goeker M."/>
        </authorList>
    </citation>
    <scope>NUCLEOTIDE SEQUENCE [LARGE SCALE GENOMIC DNA]</scope>
    <source>
        <strain evidence="3 5">DSM 25227</strain>
    </source>
</reference>
<dbReference type="SFLD" id="SFLDG01151">
    <property type="entry name" value="Main.2:_Nu-like"/>
    <property type="match status" value="1"/>
</dbReference>
<dbReference type="AlphaFoldDB" id="A0A2Y9ACG8"/>
<dbReference type="InterPro" id="IPR040079">
    <property type="entry name" value="Glutathione_S-Trfase"/>
</dbReference>
<dbReference type="InterPro" id="IPR010987">
    <property type="entry name" value="Glutathione-S-Trfase_C-like"/>
</dbReference>